<accession>A0A7J8R2F9</accession>
<sequence length="72" mass="8061">MLRRASMLLACRPILAARARPFSTDLPTAPSAYATFTEAWTKVIPNMDPPKTPLFHATSSSHFFLHSFQTHC</sequence>
<keyword evidence="2" id="KW-1185">Reference proteome</keyword>
<dbReference type="AlphaFoldDB" id="A0A7J8R2F9"/>
<protein>
    <submittedName>
        <fullName evidence="1">Uncharacterized protein</fullName>
    </submittedName>
</protein>
<dbReference type="Proteomes" id="UP000593561">
    <property type="component" value="Unassembled WGS sequence"/>
</dbReference>
<proteinExistence type="predicted"/>
<organism evidence="1 2">
    <name type="scientific">Gossypium davidsonii</name>
    <name type="common">Davidson's cotton</name>
    <name type="synonym">Gossypium klotzschianum subsp. davidsonii</name>
    <dbReference type="NCBI Taxonomy" id="34287"/>
    <lineage>
        <taxon>Eukaryota</taxon>
        <taxon>Viridiplantae</taxon>
        <taxon>Streptophyta</taxon>
        <taxon>Embryophyta</taxon>
        <taxon>Tracheophyta</taxon>
        <taxon>Spermatophyta</taxon>
        <taxon>Magnoliopsida</taxon>
        <taxon>eudicotyledons</taxon>
        <taxon>Gunneridae</taxon>
        <taxon>Pentapetalae</taxon>
        <taxon>rosids</taxon>
        <taxon>malvids</taxon>
        <taxon>Malvales</taxon>
        <taxon>Malvaceae</taxon>
        <taxon>Malvoideae</taxon>
        <taxon>Gossypium</taxon>
    </lineage>
</organism>
<name>A0A7J8R2F9_GOSDV</name>
<gene>
    <name evidence="1" type="ORF">Godav_019855</name>
</gene>
<dbReference type="EMBL" id="JABFAC010000002">
    <property type="protein sequence ID" value="MBA0607576.1"/>
    <property type="molecule type" value="Genomic_DNA"/>
</dbReference>
<reference evidence="1 2" key="1">
    <citation type="journal article" date="2019" name="Genome Biol. Evol.">
        <title>Insights into the evolution of the New World diploid cottons (Gossypium, subgenus Houzingenia) based on genome sequencing.</title>
        <authorList>
            <person name="Grover C.E."/>
            <person name="Arick M.A. 2nd"/>
            <person name="Thrash A."/>
            <person name="Conover J.L."/>
            <person name="Sanders W.S."/>
            <person name="Peterson D.G."/>
            <person name="Frelichowski J.E."/>
            <person name="Scheffler J.A."/>
            <person name="Scheffler B.E."/>
            <person name="Wendel J.F."/>
        </authorList>
    </citation>
    <scope>NUCLEOTIDE SEQUENCE [LARGE SCALE GENOMIC DNA]</scope>
    <source>
        <strain evidence="1">27</strain>
        <tissue evidence="1">Leaf</tissue>
    </source>
</reference>
<evidence type="ECO:0000313" key="2">
    <source>
        <dbReference type="Proteomes" id="UP000593561"/>
    </source>
</evidence>
<evidence type="ECO:0000313" key="1">
    <source>
        <dbReference type="EMBL" id="MBA0607576.1"/>
    </source>
</evidence>
<comment type="caution">
    <text evidence="1">The sequence shown here is derived from an EMBL/GenBank/DDBJ whole genome shotgun (WGS) entry which is preliminary data.</text>
</comment>